<dbReference type="Proteomes" id="UP000627292">
    <property type="component" value="Unassembled WGS sequence"/>
</dbReference>
<dbReference type="AlphaFoldDB" id="A0A917MT72"/>
<evidence type="ECO:0000313" key="4">
    <source>
        <dbReference type="Proteomes" id="UP000627292"/>
    </source>
</evidence>
<evidence type="ECO:0000313" key="3">
    <source>
        <dbReference type="EMBL" id="GGH59189.1"/>
    </source>
</evidence>
<feature type="transmembrane region" description="Helical" evidence="1">
    <location>
        <begin position="418"/>
        <end position="442"/>
    </location>
</feature>
<reference evidence="3" key="2">
    <citation type="submission" date="2020-09" db="EMBL/GenBank/DDBJ databases">
        <authorList>
            <person name="Sun Q."/>
            <person name="Zhou Y."/>
        </authorList>
    </citation>
    <scope>NUCLEOTIDE SEQUENCE</scope>
    <source>
        <strain evidence="3">CGMCC 1.15290</strain>
    </source>
</reference>
<accession>A0A917MT72</accession>
<dbReference type="InterPro" id="IPR046538">
    <property type="entry name" value="DUF6603"/>
</dbReference>
<sequence length="1072" mass="115822">MSESKPFLLDISGSTRIGNTNAVEFEISLGLRVNGANKYVYATLQAKNEEGISLPALIEALGGGKQAALPEFLQNLPAIQRFSIQYGSAENTNEFDIEFDSLLNINGKNIEATIVAGYNKARGQLGAFTFVATLRTGSHRFSAVFAKVGADWYLYALYKSKGAVTVNLKDITGAFFDDADAIPDASLTLDAFKAFLLYRKKKDGSTALMAGLGAGLSLAVTDLPLVGELLNEKDAFAFKEVLALYTNGNFTAGELKQFDGLPAVAVSAGFNISAQLMIDGEEDYYVLNGGMRKKSVPEKKTTGEEANKRPVVNTLAGEVASKAKWMKVDKKIGPVTIKRLGFLYNAGKVVVLLDASVLMAGMGMQLAGLGLGFKLEWKFPPAMPEFYIDGIGLSYTRDPLRISGMFIRATPQDGVEQYAYYGAAQLSLAGFSVSGMGAYSRLVKPGPDGSISMFIYAMYAGAIGGPAFFFVTGIAAGFGFNRKVKVPSIREVNTFPLVAMAMNPNPDKSLNNILGDLVSQQWVPASPGDYWLAAGIRFTSFNIIDSFLLMLVQFGTRTEFALLGLSVLAWPSKKITIAYVELAVKASFGSDSEVIAVEAMLTPNSYLLDKKCKLTGGFAFYAWIKGEHEGDFVITLGGYHPRFSRPSHYPEVDRLGLNWKISDEVEIKGGLYYALTPGSIMAGGRLEVTFSLSFLKASVVAWVDLYIAWAPFEYAAEIGIRVNIEANIKVMAISVHFKLEMGAVLYIWGPSFAGEAHVNWNIFSFTIPLGNARKEEKKKLSWSAFREQFIPVNAVNQVTPEIIVSAGVINEYTVDANGTKQKYLLVNPHQLKINVDAPMPVTTVQLPDGAGGFTEMQKDAVMQTGNGPSLYGSRNQKLGIRPMQQTTLTSTLKVEVLMNGQQPGGAFTPEYSSYASGVPESLWSSEQAKGDNSKPDEVHVLKDALKGVAIAAREAPVPEKAQQFDLNGRFVVVGKLLSWAYTPALTGPDNTAYSIPLKTIVTNALKNDATTAARQAIIKAALQVQGVSYAAEAGDVYKWVDALGAEPVIVQLGGLPQYKNETAKKGKADNGH</sequence>
<name>A0A917MT72_9BACT</name>
<feature type="domain" description="DUF6603" evidence="2">
    <location>
        <begin position="328"/>
        <end position="794"/>
    </location>
</feature>
<dbReference type="RefSeq" id="WP_188950465.1">
    <property type="nucleotide sequence ID" value="NZ_BMIB01000001.1"/>
</dbReference>
<reference evidence="3" key="1">
    <citation type="journal article" date="2014" name="Int. J. Syst. Evol. Microbiol.">
        <title>Complete genome sequence of Corynebacterium casei LMG S-19264T (=DSM 44701T), isolated from a smear-ripened cheese.</title>
        <authorList>
            <consortium name="US DOE Joint Genome Institute (JGI-PGF)"/>
            <person name="Walter F."/>
            <person name="Albersmeier A."/>
            <person name="Kalinowski J."/>
            <person name="Ruckert C."/>
        </authorList>
    </citation>
    <scope>NUCLEOTIDE SEQUENCE</scope>
    <source>
        <strain evidence="3">CGMCC 1.15290</strain>
    </source>
</reference>
<keyword evidence="1" id="KW-0472">Membrane</keyword>
<gene>
    <name evidence="3" type="ORF">GCM10011379_05700</name>
</gene>
<keyword evidence="1" id="KW-1133">Transmembrane helix</keyword>
<keyword evidence="1" id="KW-0812">Transmembrane</keyword>
<proteinExistence type="predicted"/>
<dbReference type="EMBL" id="BMIB01000001">
    <property type="protein sequence ID" value="GGH59189.1"/>
    <property type="molecule type" value="Genomic_DNA"/>
</dbReference>
<feature type="transmembrane region" description="Helical" evidence="1">
    <location>
        <begin position="454"/>
        <end position="480"/>
    </location>
</feature>
<comment type="caution">
    <text evidence="3">The sequence shown here is derived from an EMBL/GenBank/DDBJ whole genome shotgun (WGS) entry which is preliminary data.</text>
</comment>
<evidence type="ECO:0000259" key="2">
    <source>
        <dbReference type="Pfam" id="PF20248"/>
    </source>
</evidence>
<evidence type="ECO:0000256" key="1">
    <source>
        <dbReference type="SAM" id="Phobius"/>
    </source>
</evidence>
<protein>
    <recommendedName>
        <fullName evidence="2">DUF6603 domain-containing protein</fullName>
    </recommendedName>
</protein>
<dbReference type="Pfam" id="PF20248">
    <property type="entry name" value="DUF6603"/>
    <property type="match status" value="1"/>
</dbReference>
<organism evidence="3 4">
    <name type="scientific">Filimonas zeae</name>
    <dbReference type="NCBI Taxonomy" id="1737353"/>
    <lineage>
        <taxon>Bacteria</taxon>
        <taxon>Pseudomonadati</taxon>
        <taxon>Bacteroidota</taxon>
        <taxon>Chitinophagia</taxon>
        <taxon>Chitinophagales</taxon>
        <taxon>Chitinophagaceae</taxon>
        <taxon>Filimonas</taxon>
    </lineage>
</organism>
<keyword evidence="4" id="KW-1185">Reference proteome</keyword>
<feature type="transmembrane region" description="Helical" evidence="1">
    <location>
        <begin position="349"/>
        <end position="373"/>
    </location>
</feature>